<dbReference type="EMBL" id="FMJC01000002">
    <property type="protein sequence ID" value="SCM72471.1"/>
    <property type="molecule type" value="Genomic_DNA"/>
</dbReference>
<accession>A0A212L4J9</accession>
<organism evidence="2">
    <name type="scientific">uncultured Desulfovibrio sp</name>
    <dbReference type="NCBI Taxonomy" id="167968"/>
    <lineage>
        <taxon>Bacteria</taxon>
        <taxon>Pseudomonadati</taxon>
        <taxon>Thermodesulfobacteriota</taxon>
        <taxon>Desulfovibrionia</taxon>
        <taxon>Desulfovibrionales</taxon>
        <taxon>Desulfovibrionaceae</taxon>
        <taxon>Desulfovibrio</taxon>
        <taxon>environmental samples</taxon>
    </lineage>
</organism>
<evidence type="ECO:0000256" key="1">
    <source>
        <dbReference type="SAM" id="SignalP"/>
    </source>
</evidence>
<proteinExistence type="predicted"/>
<reference evidence="2" key="1">
    <citation type="submission" date="2016-08" db="EMBL/GenBank/DDBJ databases">
        <authorList>
            <person name="Seilhamer J.J."/>
        </authorList>
    </citation>
    <scope>NUCLEOTIDE SEQUENCE</scope>
    <source>
        <strain evidence="2">86-1</strain>
    </source>
</reference>
<evidence type="ECO:0000313" key="2">
    <source>
        <dbReference type="EMBL" id="SCM72471.1"/>
    </source>
</evidence>
<protein>
    <recommendedName>
        <fullName evidence="3">Lipoprotein</fullName>
    </recommendedName>
</protein>
<name>A0A212L4J9_9BACT</name>
<keyword evidence="1" id="KW-0732">Signal</keyword>
<dbReference type="RefSeq" id="WP_179980220.1">
    <property type="nucleotide sequence ID" value="NZ_LT608333.1"/>
</dbReference>
<gene>
    <name evidence="2" type="ORF">KL86DES1_20636</name>
</gene>
<sequence>MRKFCISLFAVIVAALLYTPALANPQDSLRKLAAGVWAFQAQNKEGLPPCPLTEDEAKELTAWLDAEYRRQGQELGQEQAAVMAGALAGYAAATKGPQKVGKNKQNAGSVPEFDIPAYCKSVAMGSPLIESGCFDAEREARTAIATMTDLPENILRHCTDVAQTGRGSYTVMQHCINEEMNAKKRMGP</sequence>
<dbReference type="AlphaFoldDB" id="A0A212L4J9"/>
<evidence type="ECO:0008006" key="3">
    <source>
        <dbReference type="Google" id="ProtNLM"/>
    </source>
</evidence>
<feature type="signal peptide" evidence="1">
    <location>
        <begin position="1"/>
        <end position="23"/>
    </location>
</feature>
<feature type="chain" id="PRO_5012645827" description="Lipoprotein" evidence="1">
    <location>
        <begin position="24"/>
        <end position="188"/>
    </location>
</feature>